<dbReference type="EMBL" id="KP253747">
    <property type="protein sequence ID" value="AJT47396.1"/>
    <property type="molecule type" value="mRNA"/>
</dbReference>
<dbReference type="GO" id="GO:0005615">
    <property type="term" value="C:extracellular space"/>
    <property type="evidence" value="ECO:0007669"/>
    <property type="project" value="TreeGrafter"/>
</dbReference>
<dbReference type="InterPro" id="IPR000010">
    <property type="entry name" value="Cystatin_dom"/>
</dbReference>
<evidence type="ECO:0000256" key="6">
    <source>
        <dbReference type="ARBA" id="ARBA00022729"/>
    </source>
</evidence>
<proteinExistence type="evidence at transcript level"/>
<evidence type="ECO:0000256" key="4">
    <source>
        <dbReference type="ARBA" id="ARBA00022690"/>
    </source>
</evidence>
<comment type="subcellular location">
    <subcellularLocation>
        <location evidence="1">Secreted</location>
    </subcellularLocation>
</comment>
<dbReference type="Gene3D" id="3.10.450.10">
    <property type="match status" value="1"/>
</dbReference>
<dbReference type="Pfam" id="PF00031">
    <property type="entry name" value="Cystatin"/>
    <property type="match status" value="1"/>
</dbReference>
<evidence type="ECO:0000256" key="5">
    <source>
        <dbReference type="ARBA" id="ARBA00022704"/>
    </source>
</evidence>
<feature type="domain" description="Cystatin" evidence="8">
    <location>
        <begin position="27"/>
        <end position="135"/>
    </location>
</feature>
<dbReference type="PANTHER" id="PTHR46186:SF2">
    <property type="entry name" value="CYSTATIN"/>
    <property type="match status" value="1"/>
</dbReference>
<keyword evidence="5" id="KW-0789">Thiol protease inhibitor</keyword>
<sequence length="140" mass="15614">MAFFKVAVFLVCVVLAAAGSASRSKRALVGGWKTQDPTNPKFENLAHYAVSTQVEGREYYDTVLELLEVQTQIVAGVNYKLKFTTTQSTCKIETGVEYSKELCQPKTNKVQSVCTAIIYTVPWQNIKRVLSYHCEAPNNV</sequence>
<dbReference type="AlphaFoldDB" id="A0A0D4CET5"/>
<keyword evidence="6 7" id="KW-0732">Signal</keyword>
<dbReference type="GO" id="GO:0004869">
    <property type="term" value="F:cysteine-type endopeptidase inhibitor activity"/>
    <property type="evidence" value="ECO:0007669"/>
    <property type="project" value="UniProtKB-KW"/>
</dbReference>
<name>A0A0D4CET5_9ACAR</name>
<protein>
    <submittedName>
        <fullName evidence="9">Cystatin 2a</fullName>
    </submittedName>
</protein>
<feature type="signal peptide" evidence="7">
    <location>
        <begin position="1"/>
        <end position="18"/>
    </location>
</feature>
<evidence type="ECO:0000256" key="7">
    <source>
        <dbReference type="SAM" id="SignalP"/>
    </source>
</evidence>
<reference evidence="9" key="1">
    <citation type="journal article" date="2015" name="Parasit. Vectors">
        <title>Rhipicephalus microplus and Ixodes ovatus cystatins in tick blood digestion and evasion of host immune response.</title>
        <authorList>
            <person name="Parizi L.F."/>
            <person name="Sabadin G.A."/>
            <person name="Alzugaray M.F."/>
            <person name="Seixas A."/>
            <person name="Logullo C."/>
            <person name="Konnai S."/>
            <person name="Ohashi K."/>
            <person name="Masuda A."/>
            <person name="Vaz I.S.Jr."/>
        </authorList>
    </citation>
    <scope>NUCLEOTIDE SEQUENCE</scope>
</reference>
<accession>A0A0D4CET5</accession>
<dbReference type="SUPFAM" id="SSF54403">
    <property type="entry name" value="Cystatin/monellin"/>
    <property type="match status" value="1"/>
</dbReference>
<gene>
    <name evidence="9" type="primary">cys2a</name>
</gene>
<dbReference type="SMART" id="SM00043">
    <property type="entry name" value="CY"/>
    <property type="match status" value="1"/>
</dbReference>
<evidence type="ECO:0000256" key="2">
    <source>
        <dbReference type="ARBA" id="ARBA00009403"/>
    </source>
</evidence>
<dbReference type="PANTHER" id="PTHR46186">
    <property type="entry name" value="CYSTATIN"/>
    <property type="match status" value="1"/>
</dbReference>
<organism evidence="9">
    <name type="scientific">Ixodes ovatus</name>
    <dbReference type="NCBI Taxonomy" id="59652"/>
    <lineage>
        <taxon>Eukaryota</taxon>
        <taxon>Metazoa</taxon>
        <taxon>Ecdysozoa</taxon>
        <taxon>Arthropoda</taxon>
        <taxon>Chelicerata</taxon>
        <taxon>Arachnida</taxon>
        <taxon>Acari</taxon>
        <taxon>Parasitiformes</taxon>
        <taxon>Ixodida</taxon>
        <taxon>Ixodoidea</taxon>
        <taxon>Ixodidae</taxon>
        <taxon>Ixodinae</taxon>
        <taxon>Ixodes</taxon>
    </lineage>
</organism>
<dbReference type="GO" id="GO:0005737">
    <property type="term" value="C:cytoplasm"/>
    <property type="evidence" value="ECO:0007669"/>
    <property type="project" value="TreeGrafter"/>
</dbReference>
<evidence type="ECO:0000256" key="3">
    <source>
        <dbReference type="ARBA" id="ARBA00022525"/>
    </source>
</evidence>
<keyword evidence="3" id="KW-0964">Secreted</keyword>
<evidence type="ECO:0000259" key="8">
    <source>
        <dbReference type="SMART" id="SM00043"/>
    </source>
</evidence>
<evidence type="ECO:0000313" key="9">
    <source>
        <dbReference type="EMBL" id="AJT47396.1"/>
    </source>
</evidence>
<dbReference type="GO" id="GO:0031982">
    <property type="term" value="C:vesicle"/>
    <property type="evidence" value="ECO:0007669"/>
    <property type="project" value="TreeGrafter"/>
</dbReference>
<feature type="chain" id="PRO_5018741901" evidence="7">
    <location>
        <begin position="19"/>
        <end position="140"/>
    </location>
</feature>
<dbReference type="CDD" id="cd00042">
    <property type="entry name" value="CY"/>
    <property type="match status" value="1"/>
</dbReference>
<keyword evidence="4" id="KW-0646">Protease inhibitor</keyword>
<dbReference type="InterPro" id="IPR046350">
    <property type="entry name" value="Cystatin_sf"/>
</dbReference>
<evidence type="ECO:0000256" key="1">
    <source>
        <dbReference type="ARBA" id="ARBA00004613"/>
    </source>
</evidence>
<dbReference type="MEROPS" id="I25.049"/>
<comment type="similarity">
    <text evidence="2">Belongs to the cystatin family.</text>
</comment>